<reference evidence="3" key="1">
    <citation type="submission" date="2022-06" db="EMBL/GenBank/DDBJ databases">
        <title>Helicobacter colisuis sp. nov.</title>
        <authorList>
            <person name="Papic B."/>
            <person name="Gruntar I."/>
        </authorList>
    </citation>
    <scope>NUCLEOTIDE SEQUENCE</scope>
    <source>
        <strain evidence="3">11154-15</strain>
    </source>
</reference>
<keyword evidence="4" id="KW-1185">Reference proteome</keyword>
<keyword evidence="3" id="KW-0378">Hydrolase</keyword>
<organism evidence="3 4">
    <name type="scientific">Helicobacter colisuis</name>
    <dbReference type="NCBI Taxonomy" id="2949739"/>
    <lineage>
        <taxon>Bacteria</taxon>
        <taxon>Pseudomonadati</taxon>
        <taxon>Campylobacterota</taxon>
        <taxon>Epsilonproteobacteria</taxon>
        <taxon>Campylobacterales</taxon>
        <taxon>Helicobacteraceae</taxon>
        <taxon>Helicobacter</taxon>
    </lineage>
</organism>
<dbReference type="SUPFAM" id="SSF53927">
    <property type="entry name" value="Cytidine deaminase-like"/>
    <property type="match status" value="1"/>
</dbReference>
<evidence type="ECO:0000259" key="2">
    <source>
        <dbReference type="PROSITE" id="PS51747"/>
    </source>
</evidence>
<dbReference type="InterPro" id="IPR016193">
    <property type="entry name" value="Cytidine_deaminase-like"/>
</dbReference>
<dbReference type="EC" id="3.5.4.26" evidence="3"/>
<dbReference type="EC" id="1.1.1.193" evidence="3"/>
<gene>
    <name evidence="3" type="primary">ribD</name>
    <name evidence="3" type="ORF">NCR95_07915</name>
</gene>
<keyword evidence="3" id="KW-0560">Oxidoreductase</keyword>
<comment type="caution">
    <text evidence="3">The sequence shown here is derived from an EMBL/GenBank/DDBJ whole genome shotgun (WGS) entry which is preliminary data.</text>
</comment>
<dbReference type="InterPro" id="IPR004794">
    <property type="entry name" value="Eubact_RibD"/>
</dbReference>
<sequence>MVDDNFYLELAIKEAWKTQCQTLPNPAVGALILDYNGKILALQAHQEAGKPHAEVLALKEAYFNLTQDSTILSLEQSTQIHEYLKQKAHTLFLNTTLYVTLEPCMHKGKTPSCAALIESLGIKKLIIGAKDPNPKAQGGAEYLQQRGCKIIKAWENKGLQKSSIKANDLLLPFNFLQKKGNFVLFKYACRLNGSIDGGQISSKETQIFMHNLRCKLDELVISGKSVLIDNPILDSRSNSLQSPKNPNIAILTHQKDFPQTAPLFSIPNRQVRILHSLSDFSGFIMCEGGTNLLQNLLPQIDMLLIFLSPTLSTYDLAPHFNASFKLLHSQPIGNDLALWLLPKEES</sequence>
<dbReference type="PANTHER" id="PTHR11079:SF162">
    <property type="entry name" value="RIBOFLAVIN BIOSYNTHESIS PROTEIN PYRD, CHLOROPLASTIC"/>
    <property type="match status" value="1"/>
</dbReference>
<protein>
    <submittedName>
        <fullName evidence="3">Bifunctional diaminohydroxyphosphoribosylaminopyrimidine deaminase/5-amino-6-(5-phosphoribosylamino)uracil reductase RibD</fullName>
        <ecNumber evidence="3">1.1.1.193</ecNumber>
        <ecNumber evidence="3">3.5.4.26</ecNumber>
    </submittedName>
</protein>
<dbReference type="Gene3D" id="3.40.140.10">
    <property type="entry name" value="Cytidine Deaminase, domain 2"/>
    <property type="match status" value="1"/>
</dbReference>
<proteinExistence type="predicted"/>
<evidence type="ECO:0000313" key="4">
    <source>
        <dbReference type="Proteomes" id="UP001057522"/>
    </source>
</evidence>
<dbReference type="EMBL" id="JAMOKX010000007">
    <property type="protein sequence ID" value="MCL9820085.1"/>
    <property type="molecule type" value="Genomic_DNA"/>
</dbReference>
<dbReference type="Proteomes" id="UP001057522">
    <property type="component" value="Unassembled WGS sequence"/>
</dbReference>
<accession>A0ABT0TVX7</accession>
<dbReference type="RefSeq" id="WP_250604986.1">
    <property type="nucleotide sequence ID" value="NZ_JAMOKX010000007.1"/>
</dbReference>
<dbReference type="SUPFAM" id="SSF53597">
    <property type="entry name" value="Dihydrofolate reductase-like"/>
    <property type="match status" value="1"/>
</dbReference>
<dbReference type="GO" id="GO:0008835">
    <property type="term" value="F:diaminohydroxyphosphoribosylaminopyrimidine deaminase activity"/>
    <property type="evidence" value="ECO:0007669"/>
    <property type="project" value="UniProtKB-EC"/>
</dbReference>
<dbReference type="InterPro" id="IPR002125">
    <property type="entry name" value="CMP_dCMP_dom"/>
</dbReference>
<dbReference type="PANTHER" id="PTHR11079">
    <property type="entry name" value="CYTOSINE DEAMINASE FAMILY MEMBER"/>
    <property type="match status" value="1"/>
</dbReference>
<comment type="pathway">
    <text evidence="1">Cofactor biosynthesis; riboflavin biosynthesis.</text>
</comment>
<name>A0ABT0TVX7_9HELI</name>
<dbReference type="GO" id="GO:0008703">
    <property type="term" value="F:5-amino-6-(5-phosphoribosylamino)uracil reductase activity"/>
    <property type="evidence" value="ECO:0007669"/>
    <property type="project" value="UniProtKB-EC"/>
</dbReference>
<dbReference type="Gene3D" id="3.40.430.10">
    <property type="entry name" value="Dihydrofolate Reductase, subunit A"/>
    <property type="match status" value="1"/>
</dbReference>
<dbReference type="NCBIfam" id="TIGR00326">
    <property type="entry name" value="eubact_ribD"/>
    <property type="match status" value="1"/>
</dbReference>
<evidence type="ECO:0000256" key="1">
    <source>
        <dbReference type="ARBA" id="ARBA00005104"/>
    </source>
</evidence>
<dbReference type="PROSITE" id="PS51747">
    <property type="entry name" value="CYT_DCMP_DEAMINASES_2"/>
    <property type="match status" value="1"/>
</dbReference>
<dbReference type="CDD" id="cd01284">
    <property type="entry name" value="Riboflavin_deaminase-reductase"/>
    <property type="match status" value="1"/>
</dbReference>
<dbReference type="Pfam" id="PF00383">
    <property type="entry name" value="dCMP_cyt_deam_1"/>
    <property type="match status" value="1"/>
</dbReference>
<dbReference type="InterPro" id="IPR024072">
    <property type="entry name" value="DHFR-like_dom_sf"/>
</dbReference>
<feature type="domain" description="CMP/dCMP-type deaminase" evidence="2">
    <location>
        <begin position="2"/>
        <end position="150"/>
    </location>
</feature>
<evidence type="ECO:0000313" key="3">
    <source>
        <dbReference type="EMBL" id="MCL9820085.1"/>
    </source>
</evidence>